<accession>A0ABY7HCC0</accession>
<protein>
    <submittedName>
        <fullName evidence="1">SIMPL domain-containing protein</fullName>
    </submittedName>
</protein>
<dbReference type="PANTHER" id="PTHR34387">
    <property type="entry name" value="SLR1258 PROTEIN"/>
    <property type="match status" value="1"/>
</dbReference>
<evidence type="ECO:0000313" key="2">
    <source>
        <dbReference type="Proteomes" id="UP001164459"/>
    </source>
</evidence>
<reference evidence="1" key="1">
    <citation type="submission" date="2022-11" db="EMBL/GenBank/DDBJ databases">
        <title>Minimal conservation of predation-associated metabolite biosynthetic gene clusters underscores biosynthetic potential of Myxococcota including descriptions for ten novel species: Archangium lansinium sp. nov., Myxococcus landrumus sp. nov., Nannocystis bai.</title>
        <authorList>
            <person name="Ahearne A."/>
            <person name="Stevens C."/>
            <person name="Dowd S."/>
        </authorList>
    </citation>
    <scope>NUCLEOTIDE SEQUENCE</scope>
    <source>
        <strain evidence="1">Fl3</strain>
    </source>
</reference>
<sequence>MQPREFVNTKKIEATGSSVVRAEPDAAILRLGVTTQAEHPAEAVEENAEKMAKVIAAVKKQKLGEAAIQTADLQLESVTKWDEDTQTEILVGYRATNVISVTAPIDKAVAVYDSGVAAGANTAGGLRFIVNDDKKYRRDGLGQATKVAIDEIHTVAKALGTKIEGPLMAEVLEEVPPPLIDYHFSAAEEVGAATPIIPGRIEITSRVRVVYEIKAT</sequence>
<gene>
    <name evidence="1" type="ORF">O0S08_11440</name>
</gene>
<dbReference type="RefSeq" id="WP_269039117.1">
    <property type="nucleotide sequence ID" value="NZ_CP114040.1"/>
</dbReference>
<dbReference type="Pfam" id="PF04402">
    <property type="entry name" value="SIMPL"/>
    <property type="match status" value="1"/>
</dbReference>
<dbReference type="EMBL" id="CP114040">
    <property type="protein sequence ID" value="WAS96753.1"/>
    <property type="molecule type" value="Genomic_DNA"/>
</dbReference>
<name>A0ABY7HCC0_9BACT</name>
<dbReference type="Proteomes" id="UP001164459">
    <property type="component" value="Chromosome"/>
</dbReference>
<evidence type="ECO:0000313" key="1">
    <source>
        <dbReference type="EMBL" id="WAS96753.1"/>
    </source>
</evidence>
<dbReference type="InterPro" id="IPR007497">
    <property type="entry name" value="SIMPL/DUF541"/>
</dbReference>
<organism evidence="1 2">
    <name type="scientific">Nannocystis punicea</name>
    <dbReference type="NCBI Taxonomy" id="2995304"/>
    <lineage>
        <taxon>Bacteria</taxon>
        <taxon>Pseudomonadati</taxon>
        <taxon>Myxococcota</taxon>
        <taxon>Polyangia</taxon>
        <taxon>Nannocystales</taxon>
        <taxon>Nannocystaceae</taxon>
        <taxon>Nannocystis</taxon>
    </lineage>
</organism>
<keyword evidence="2" id="KW-1185">Reference proteome</keyword>
<proteinExistence type="predicted"/>
<dbReference type="Gene3D" id="3.30.70.2970">
    <property type="entry name" value="Protein of unknown function (DUF541), domain 2"/>
    <property type="match status" value="1"/>
</dbReference>
<dbReference type="Gene3D" id="3.30.110.170">
    <property type="entry name" value="Protein of unknown function (DUF541), domain 1"/>
    <property type="match status" value="1"/>
</dbReference>
<dbReference type="PANTHER" id="PTHR34387:SF2">
    <property type="entry name" value="SLR1258 PROTEIN"/>
    <property type="match status" value="1"/>
</dbReference>
<dbReference type="InterPro" id="IPR052022">
    <property type="entry name" value="26kDa_periplasmic_antigen"/>
</dbReference>